<feature type="domain" description="Clp1 P-loop" evidence="6">
    <location>
        <begin position="187"/>
        <end position="302"/>
    </location>
</feature>
<dbReference type="Pfam" id="PF16575">
    <property type="entry name" value="CLP1_P"/>
    <property type="match status" value="1"/>
</dbReference>
<keyword evidence="7" id="KW-1185">Reference proteome</keyword>
<dbReference type="InterPro" id="IPR045116">
    <property type="entry name" value="Clp1/Grc3"/>
</dbReference>
<dbReference type="GO" id="GO:0000448">
    <property type="term" value="P:cleavage in ITS2 between 5.8S rRNA and LSU-rRNA of tricistronic rRNA transcript (SSU-rRNA, 5.8S rRNA, LSU-rRNA)"/>
    <property type="evidence" value="ECO:0007669"/>
    <property type="project" value="TreeGrafter"/>
</dbReference>
<evidence type="ECO:0000256" key="1">
    <source>
        <dbReference type="ARBA" id="ARBA00011003"/>
    </source>
</evidence>
<proteinExistence type="inferred from homology"/>
<dbReference type="GO" id="GO:0005524">
    <property type="term" value="F:ATP binding"/>
    <property type="evidence" value="ECO:0007669"/>
    <property type="project" value="UniProtKB-KW"/>
</dbReference>
<organism evidence="7 8">
    <name type="scientific">Romanomermis culicivorax</name>
    <name type="common">Nematode worm</name>
    <dbReference type="NCBI Taxonomy" id="13658"/>
    <lineage>
        <taxon>Eukaryota</taxon>
        <taxon>Metazoa</taxon>
        <taxon>Ecdysozoa</taxon>
        <taxon>Nematoda</taxon>
        <taxon>Enoplea</taxon>
        <taxon>Dorylaimia</taxon>
        <taxon>Mermithida</taxon>
        <taxon>Mermithoidea</taxon>
        <taxon>Mermithidae</taxon>
        <taxon>Romanomermis</taxon>
    </lineage>
</organism>
<keyword evidence="4" id="KW-0418">Kinase</keyword>
<keyword evidence="3" id="KW-0547">Nucleotide-binding</keyword>
<evidence type="ECO:0000256" key="3">
    <source>
        <dbReference type="ARBA" id="ARBA00022741"/>
    </source>
</evidence>
<dbReference type="GO" id="GO:0051731">
    <property type="term" value="F:polynucleotide 5'-hydroxyl-kinase activity"/>
    <property type="evidence" value="ECO:0007669"/>
    <property type="project" value="InterPro"/>
</dbReference>
<dbReference type="PANTHER" id="PTHR12755:SF3">
    <property type="entry name" value="POLYNUCLEOTIDE 5'-HYDROXYL-KINASE NOL9"/>
    <property type="match status" value="1"/>
</dbReference>
<dbReference type="AlphaFoldDB" id="A0A915KHZ1"/>
<dbReference type="InterPro" id="IPR027417">
    <property type="entry name" value="P-loop_NTPase"/>
</dbReference>
<reference evidence="8" key="1">
    <citation type="submission" date="2022-11" db="UniProtKB">
        <authorList>
            <consortium name="WormBaseParasite"/>
        </authorList>
    </citation>
    <scope>IDENTIFICATION</scope>
</reference>
<comment type="similarity">
    <text evidence="1">Belongs to the Clp1 family. NOL9/GRC3 subfamily.</text>
</comment>
<dbReference type="GO" id="GO:0005634">
    <property type="term" value="C:nucleus"/>
    <property type="evidence" value="ECO:0007669"/>
    <property type="project" value="TreeGrafter"/>
</dbReference>
<dbReference type="Gene3D" id="3.40.50.300">
    <property type="entry name" value="P-loop containing nucleotide triphosphate hydrolases"/>
    <property type="match status" value="1"/>
</dbReference>
<keyword evidence="2" id="KW-0808">Transferase</keyword>
<accession>A0A915KHZ1</accession>
<dbReference type="SUPFAM" id="SSF52540">
    <property type="entry name" value="P-loop containing nucleoside triphosphate hydrolases"/>
    <property type="match status" value="1"/>
</dbReference>
<evidence type="ECO:0000313" key="8">
    <source>
        <dbReference type="WBParaSite" id="nRc.2.0.1.t38005-RA"/>
    </source>
</evidence>
<evidence type="ECO:0000256" key="4">
    <source>
        <dbReference type="ARBA" id="ARBA00022777"/>
    </source>
</evidence>
<protein>
    <submittedName>
        <fullName evidence="8">Polyribonucleotide 5'-hydroxyl-kinase Clp1 P-loop domain-containing protein</fullName>
    </submittedName>
</protein>
<name>A0A915KHZ1_ROMCU</name>
<evidence type="ECO:0000256" key="2">
    <source>
        <dbReference type="ARBA" id="ARBA00022679"/>
    </source>
</evidence>
<dbReference type="WBParaSite" id="nRc.2.0.1.t38005-RA">
    <property type="protein sequence ID" value="nRc.2.0.1.t38005-RA"/>
    <property type="gene ID" value="nRc.2.0.1.g38005"/>
</dbReference>
<dbReference type="InterPro" id="IPR032319">
    <property type="entry name" value="CLP1_P"/>
</dbReference>
<dbReference type="PANTHER" id="PTHR12755">
    <property type="entry name" value="CLEAVAGE/POLYADENYLATION FACTOR IA SUBUNIT CLP1P"/>
    <property type="match status" value="1"/>
</dbReference>
<evidence type="ECO:0000313" key="7">
    <source>
        <dbReference type="Proteomes" id="UP000887565"/>
    </source>
</evidence>
<dbReference type="Proteomes" id="UP000887565">
    <property type="component" value="Unplaced"/>
</dbReference>
<sequence>MASLSEENSPKSHFIADDVLTFESSIQEQITISDDDDYISNSFINSDDEDVVFVENQFTSRESKQSKEYPVVKFTKSTFKSFPCFDPNLSLIILETKDHYPCSSRLQCKVLLGRCQVNDFIMTPAEDWRIVDAYTLDDYPTIDNLKNAPKIANKRKGDKYTKEFIKSLNQASSHLRNGDNFVLIVVGPNNVGKSTFVRRFLNRALSDNLIAYHLETDCGQTEFTLPGCLALTKVIEPIFGDPFTHLRDPAKYYFFGDIQPSSRLEHYLKLVNSLKEHFDYLTSDKRAILVVNTNGWISGKSKQSRDWEVDIQIEKVDDWRRRHLRSNEAPQKDGSDNNNSLSIFIIFS</sequence>
<keyword evidence="5" id="KW-0067">ATP-binding</keyword>
<evidence type="ECO:0000259" key="6">
    <source>
        <dbReference type="Pfam" id="PF16575"/>
    </source>
</evidence>
<evidence type="ECO:0000256" key="5">
    <source>
        <dbReference type="ARBA" id="ARBA00022840"/>
    </source>
</evidence>